<dbReference type="OMA" id="HMWAVEN"/>
<dbReference type="AlphaFoldDB" id="A0A026VX49"/>
<dbReference type="PANTHER" id="PTHR47326">
    <property type="entry name" value="TRANSPOSABLE ELEMENT TC3 TRANSPOSASE-LIKE PROTEIN"/>
    <property type="match status" value="1"/>
</dbReference>
<dbReference type="EMBL" id="KK107663">
    <property type="protein sequence ID" value="EZA48215.1"/>
    <property type="molecule type" value="Genomic_DNA"/>
</dbReference>
<protein>
    <recommendedName>
        <fullName evidence="3">Transposase Tc1-like domain-containing protein</fullName>
    </recommendedName>
</protein>
<dbReference type="Proteomes" id="UP000053097">
    <property type="component" value="Unassembled WGS sequence"/>
</dbReference>
<accession>A0A026VX49</accession>
<sequence length="116" mass="13822">RMKTATREENTVAVLANIMHNPHVGTREIALQSEISQRSILRILHAHKFHPYHLPLHQELHGTDFENRIRFCQWFLHQMQNNDCFLQRVLFTDKATFINHGQVNLRNMHWAPENPH</sequence>
<dbReference type="InterPro" id="IPR036397">
    <property type="entry name" value="RNaseH_sf"/>
</dbReference>
<feature type="non-terminal residue" evidence="1">
    <location>
        <position position="1"/>
    </location>
</feature>
<name>A0A026VX49_OOCBI</name>
<proteinExistence type="predicted"/>
<dbReference type="PANTHER" id="PTHR47326:SF1">
    <property type="entry name" value="HTH PSQ-TYPE DOMAIN-CONTAINING PROTEIN"/>
    <property type="match status" value="1"/>
</dbReference>
<reference evidence="1 2" key="1">
    <citation type="journal article" date="2014" name="Curr. Biol.">
        <title>The genome of the clonal raider ant Cerapachys biroi.</title>
        <authorList>
            <person name="Oxley P.R."/>
            <person name="Ji L."/>
            <person name="Fetter-Pruneda I."/>
            <person name="McKenzie S.K."/>
            <person name="Li C."/>
            <person name="Hu H."/>
            <person name="Zhang G."/>
            <person name="Kronauer D.J."/>
        </authorList>
    </citation>
    <scope>NUCLEOTIDE SEQUENCE [LARGE SCALE GENOMIC DNA]</scope>
</reference>
<evidence type="ECO:0000313" key="1">
    <source>
        <dbReference type="EMBL" id="EZA48215.1"/>
    </source>
</evidence>
<gene>
    <name evidence="1" type="ORF">X777_14236</name>
</gene>
<evidence type="ECO:0000313" key="2">
    <source>
        <dbReference type="Proteomes" id="UP000053097"/>
    </source>
</evidence>
<evidence type="ECO:0008006" key="3">
    <source>
        <dbReference type="Google" id="ProtNLM"/>
    </source>
</evidence>
<keyword evidence="2" id="KW-1185">Reference proteome</keyword>
<dbReference type="Gene3D" id="3.30.420.10">
    <property type="entry name" value="Ribonuclease H-like superfamily/Ribonuclease H"/>
    <property type="match status" value="1"/>
</dbReference>
<organism evidence="1 2">
    <name type="scientific">Ooceraea biroi</name>
    <name type="common">Clonal raider ant</name>
    <name type="synonym">Cerapachys biroi</name>
    <dbReference type="NCBI Taxonomy" id="2015173"/>
    <lineage>
        <taxon>Eukaryota</taxon>
        <taxon>Metazoa</taxon>
        <taxon>Ecdysozoa</taxon>
        <taxon>Arthropoda</taxon>
        <taxon>Hexapoda</taxon>
        <taxon>Insecta</taxon>
        <taxon>Pterygota</taxon>
        <taxon>Neoptera</taxon>
        <taxon>Endopterygota</taxon>
        <taxon>Hymenoptera</taxon>
        <taxon>Apocrita</taxon>
        <taxon>Aculeata</taxon>
        <taxon>Formicoidea</taxon>
        <taxon>Formicidae</taxon>
        <taxon>Dorylinae</taxon>
        <taxon>Ooceraea</taxon>
    </lineage>
</organism>
<dbReference type="GO" id="GO:0003676">
    <property type="term" value="F:nucleic acid binding"/>
    <property type="evidence" value="ECO:0007669"/>
    <property type="project" value="InterPro"/>
</dbReference>
<dbReference type="OrthoDB" id="7697359at2759"/>